<keyword evidence="1" id="KW-0812">Transmembrane</keyword>
<feature type="transmembrane region" description="Helical" evidence="1">
    <location>
        <begin position="120"/>
        <end position="139"/>
    </location>
</feature>
<sequence length="212" mass="22935">SPPAYTPLQPRPLSPNNIFGSDNNDLLLRSLQTPKRKYTWPSTNHDFTSEDYGVVLHFLAGLIIVCVGAPSFELYKHPLDELPGGGILQYGLAGSIIGFIMAVLSLSMLGLGHPRSKCGFFFRAIQMMLYSLAGALLGYGTYVTRDNEACAAGAAQSECYSIRKTAGWRCGIVIVAMCGVIVLQEVVVRALWAVAVIRAGRIGRQREADLGV</sequence>
<dbReference type="RefSeq" id="XP_046075590.1">
    <property type="nucleotide sequence ID" value="XM_046215472.1"/>
</dbReference>
<reference evidence="2" key="1">
    <citation type="submission" date="2021-12" db="EMBL/GenBank/DDBJ databases">
        <title>Convergent genome expansion in fungi linked to evolution of root-endophyte symbiosis.</title>
        <authorList>
            <consortium name="DOE Joint Genome Institute"/>
            <person name="Ke Y.-H."/>
            <person name="Bonito G."/>
            <person name="Liao H.-L."/>
            <person name="Looney B."/>
            <person name="Rojas-Flechas A."/>
            <person name="Nash J."/>
            <person name="Hameed K."/>
            <person name="Schadt C."/>
            <person name="Martin F."/>
            <person name="Crous P.W."/>
            <person name="Miettinen O."/>
            <person name="Magnuson J.K."/>
            <person name="Labbe J."/>
            <person name="Jacobson D."/>
            <person name="Doktycz M.J."/>
            <person name="Veneault-Fourrey C."/>
            <person name="Kuo A."/>
            <person name="Mondo S."/>
            <person name="Calhoun S."/>
            <person name="Riley R."/>
            <person name="Ohm R."/>
            <person name="LaButti K."/>
            <person name="Andreopoulos B."/>
            <person name="Pangilinan J."/>
            <person name="Nolan M."/>
            <person name="Tritt A."/>
            <person name="Clum A."/>
            <person name="Lipzen A."/>
            <person name="Daum C."/>
            <person name="Barry K."/>
            <person name="Grigoriev I.V."/>
            <person name="Vilgalys R."/>
        </authorList>
    </citation>
    <scope>NUCLEOTIDE SEQUENCE</scope>
    <source>
        <strain evidence="2">PMI_201</strain>
    </source>
</reference>
<organism evidence="2 3">
    <name type="scientific">Talaromyces proteolyticus</name>
    <dbReference type="NCBI Taxonomy" id="1131652"/>
    <lineage>
        <taxon>Eukaryota</taxon>
        <taxon>Fungi</taxon>
        <taxon>Dikarya</taxon>
        <taxon>Ascomycota</taxon>
        <taxon>Pezizomycotina</taxon>
        <taxon>Eurotiomycetes</taxon>
        <taxon>Eurotiomycetidae</taxon>
        <taxon>Eurotiales</taxon>
        <taxon>Trichocomaceae</taxon>
        <taxon>Talaromyces</taxon>
        <taxon>Talaromyces sect. Bacilispori</taxon>
    </lineage>
</organism>
<keyword evidence="1" id="KW-1133">Transmembrane helix</keyword>
<dbReference type="AlphaFoldDB" id="A0AAD4Q1F0"/>
<dbReference type="Proteomes" id="UP001201262">
    <property type="component" value="Unassembled WGS sequence"/>
</dbReference>
<evidence type="ECO:0000313" key="2">
    <source>
        <dbReference type="EMBL" id="KAH8702214.1"/>
    </source>
</evidence>
<dbReference type="GeneID" id="70245759"/>
<name>A0AAD4Q1F0_9EURO</name>
<feature type="transmembrane region" description="Helical" evidence="1">
    <location>
        <begin position="87"/>
        <end position="108"/>
    </location>
</feature>
<feature type="non-terminal residue" evidence="2">
    <location>
        <position position="212"/>
    </location>
</feature>
<keyword evidence="1" id="KW-0472">Membrane</keyword>
<feature type="transmembrane region" description="Helical" evidence="1">
    <location>
        <begin position="172"/>
        <end position="197"/>
    </location>
</feature>
<accession>A0AAD4Q1F0</accession>
<dbReference type="EMBL" id="JAJTJA010000003">
    <property type="protein sequence ID" value="KAH8702214.1"/>
    <property type="molecule type" value="Genomic_DNA"/>
</dbReference>
<evidence type="ECO:0000256" key="1">
    <source>
        <dbReference type="SAM" id="Phobius"/>
    </source>
</evidence>
<evidence type="ECO:0000313" key="3">
    <source>
        <dbReference type="Proteomes" id="UP001201262"/>
    </source>
</evidence>
<gene>
    <name evidence="2" type="ORF">BGW36DRAFT_372401</name>
</gene>
<keyword evidence="3" id="KW-1185">Reference proteome</keyword>
<feature type="transmembrane region" description="Helical" evidence="1">
    <location>
        <begin position="54"/>
        <end position="75"/>
    </location>
</feature>
<protein>
    <submittedName>
        <fullName evidence="2">Uncharacterized protein</fullName>
    </submittedName>
</protein>
<proteinExistence type="predicted"/>
<comment type="caution">
    <text evidence="2">The sequence shown here is derived from an EMBL/GenBank/DDBJ whole genome shotgun (WGS) entry which is preliminary data.</text>
</comment>